<dbReference type="EMBL" id="JAXOVC010000010">
    <property type="protein sequence ID" value="KAK4496772.1"/>
    <property type="molecule type" value="Genomic_DNA"/>
</dbReference>
<dbReference type="Gene3D" id="3.80.10.10">
    <property type="entry name" value="Ribonuclease Inhibitor"/>
    <property type="match status" value="1"/>
</dbReference>
<evidence type="ECO:0000313" key="2">
    <source>
        <dbReference type="EMBL" id="KAK4496772.1"/>
    </source>
</evidence>
<dbReference type="SUPFAM" id="SSF52047">
    <property type="entry name" value="RNI-like"/>
    <property type="match status" value="1"/>
</dbReference>
<gene>
    <name evidence="2" type="ORF">PRZ48_012755</name>
</gene>
<sequence length="657" mass="75386">MPAIPLDELPPELLQRVAEYLDHPSALALCLVNRACRVAAIPTVFSSLSFSIFSRDRLKRDAESLCKSLKQADAFKHVRLLEINGDFRYSEYRSKDDHCPWKAGHRVNWDREHQYGIRNRTTDEKGPAFTYEDDHTWKPLAQLVESLPGLRHLVYRPPHQFPPCLLKAVHSSVVGCKLHLLNFSFRSLLDNPFDPYELEIATSPNLATVHVRYGVFDWYYRNDFNDLATLELVAGLAPALEECHLENWPLNGDDQFLEYPPPRGKWRGLPCNRTPRLGKLKSLSIHGTANKADSIDISSSDLAVWPTITDFSALRQLDIGHLEESGFHWLRENLSLTGLSALKLRCDWYRDESTYAVEIPALLGILPPLQELEITGCFNIDCLHRLNVRHARSLRRLALVPGMDLSPMVFSSAQVTWLVKHFPRLEELALSVSRQQGGREEVEMYRMLGSLPRLRSLHLTLDCAIPEQRAGPGEADTMSIEPWFDDFEAKIFDLPVAQGPLLNGDMYGQYQLRARNGHVMKLLLNHAMDQDLAVAIWNVIASSKSELPTLEVLKLRFPFARTQVPGLQSATRILSRWWDIERRMWDDSSTPNVREVKRELDYMYTRLEDGTDEEPPPLFAPVMEKLWPGIVQSKCWKSYWSSRPLWSTAPAMYRMPW</sequence>
<comment type="caution">
    <text evidence="2">The sequence shown here is derived from an EMBL/GenBank/DDBJ whole genome shotgun (WGS) entry which is preliminary data.</text>
</comment>
<accession>A0ABR0E5R6</accession>
<evidence type="ECO:0000259" key="1">
    <source>
        <dbReference type="PROSITE" id="PS50181"/>
    </source>
</evidence>
<name>A0ABR0E5R6_ZASCE</name>
<dbReference type="PROSITE" id="PS50181">
    <property type="entry name" value="FBOX"/>
    <property type="match status" value="1"/>
</dbReference>
<dbReference type="SUPFAM" id="SSF81383">
    <property type="entry name" value="F-box domain"/>
    <property type="match status" value="1"/>
</dbReference>
<protein>
    <recommendedName>
        <fullName evidence="1">F-box domain-containing protein</fullName>
    </recommendedName>
</protein>
<reference evidence="2 3" key="1">
    <citation type="journal article" date="2023" name="G3 (Bethesda)">
        <title>A chromosome-level genome assembly of Zasmidium syzygii isolated from banana leaves.</title>
        <authorList>
            <person name="van Westerhoven A.C."/>
            <person name="Mehrabi R."/>
            <person name="Talebi R."/>
            <person name="Steentjes M.B.F."/>
            <person name="Corcolon B."/>
            <person name="Chong P.A."/>
            <person name="Kema G.H.J."/>
            <person name="Seidl M.F."/>
        </authorList>
    </citation>
    <scope>NUCLEOTIDE SEQUENCE [LARGE SCALE GENOMIC DNA]</scope>
    <source>
        <strain evidence="2 3">P124</strain>
    </source>
</reference>
<dbReference type="InterPro" id="IPR001810">
    <property type="entry name" value="F-box_dom"/>
</dbReference>
<evidence type="ECO:0000313" key="3">
    <source>
        <dbReference type="Proteomes" id="UP001305779"/>
    </source>
</evidence>
<keyword evidence="3" id="KW-1185">Reference proteome</keyword>
<dbReference type="InterPro" id="IPR036047">
    <property type="entry name" value="F-box-like_dom_sf"/>
</dbReference>
<dbReference type="Proteomes" id="UP001305779">
    <property type="component" value="Unassembled WGS sequence"/>
</dbReference>
<feature type="domain" description="F-box" evidence="1">
    <location>
        <begin position="3"/>
        <end position="48"/>
    </location>
</feature>
<organism evidence="2 3">
    <name type="scientific">Zasmidium cellare</name>
    <name type="common">Wine cellar mold</name>
    <name type="synonym">Racodium cellare</name>
    <dbReference type="NCBI Taxonomy" id="395010"/>
    <lineage>
        <taxon>Eukaryota</taxon>
        <taxon>Fungi</taxon>
        <taxon>Dikarya</taxon>
        <taxon>Ascomycota</taxon>
        <taxon>Pezizomycotina</taxon>
        <taxon>Dothideomycetes</taxon>
        <taxon>Dothideomycetidae</taxon>
        <taxon>Mycosphaerellales</taxon>
        <taxon>Mycosphaerellaceae</taxon>
        <taxon>Zasmidium</taxon>
    </lineage>
</organism>
<dbReference type="InterPro" id="IPR032675">
    <property type="entry name" value="LRR_dom_sf"/>
</dbReference>
<proteinExistence type="predicted"/>